<gene>
    <name evidence="2" type="ORF">B5G02_03395</name>
</gene>
<dbReference type="EMBL" id="NFIE01000006">
    <property type="protein sequence ID" value="OUN89034.1"/>
    <property type="molecule type" value="Genomic_DNA"/>
</dbReference>
<keyword evidence="3" id="KW-1185">Reference proteome</keyword>
<organism evidence="2 3">
    <name type="scientific">[Collinsella] massiliensis</name>
    <dbReference type="NCBI Taxonomy" id="1232426"/>
    <lineage>
        <taxon>Bacteria</taxon>
        <taxon>Bacillati</taxon>
        <taxon>Actinomycetota</taxon>
        <taxon>Coriobacteriia</taxon>
        <taxon>Coriobacteriales</taxon>
        <taxon>Coriobacteriaceae</taxon>
        <taxon>Enorma</taxon>
    </lineage>
</organism>
<dbReference type="AlphaFoldDB" id="A0A1Y3XU12"/>
<dbReference type="GO" id="GO:0016758">
    <property type="term" value="F:hexosyltransferase activity"/>
    <property type="evidence" value="ECO:0007669"/>
    <property type="project" value="UniProtKB-ARBA"/>
</dbReference>
<evidence type="ECO:0000313" key="2">
    <source>
        <dbReference type="EMBL" id="OUN89034.1"/>
    </source>
</evidence>
<protein>
    <recommendedName>
        <fullName evidence="1">Glycosyltransferase 2-like domain-containing protein</fullName>
    </recommendedName>
</protein>
<dbReference type="PANTHER" id="PTHR22916:SF3">
    <property type="entry name" value="UDP-GLCNAC:BETAGAL BETA-1,3-N-ACETYLGLUCOSAMINYLTRANSFERASE-LIKE PROTEIN 1"/>
    <property type="match status" value="1"/>
</dbReference>
<feature type="domain" description="Glycosyltransferase 2-like" evidence="1">
    <location>
        <begin position="8"/>
        <end position="142"/>
    </location>
</feature>
<dbReference type="Gene3D" id="3.90.550.10">
    <property type="entry name" value="Spore Coat Polysaccharide Biosynthesis Protein SpsA, Chain A"/>
    <property type="match status" value="1"/>
</dbReference>
<dbReference type="InterPro" id="IPR029044">
    <property type="entry name" value="Nucleotide-diphossugar_trans"/>
</dbReference>
<dbReference type="SUPFAM" id="SSF53448">
    <property type="entry name" value="Nucleotide-diphospho-sugar transferases"/>
    <property type="match status" value="1"/>
</dbReference>
<reference evidence="3" key="1">
    <citation type="submission" date="2017-04" db="EMBL/GenBank/DDBJ databases">
        <title>Function of individual gut microbiota members based on whole genome sequencing of pure cultures obtained from chicken caecum.</title>
        <authorList>
            <person name="Medvecky M."/>
            <person name="Cejkova D."/>
            <person name="Polansky O."/>
            <person name="Karasova D."/>
            <person name="Kubasova T."/>
            <person name="Cizek A."/>
            <person name="Rychlik I."/>
        </authorList>
    </citation>
    <scope>NUCLEOTIDE SEQUENCE [LARGE SCALE GENOMIC DNA]</scope>
    <source>
        <strain evidence="3">An5</strain>
    </source>
</reference>
<dbReference type="PANTHER" id="PTHR22916">
    <property type="entry name" value="GLYCOSYLTRANSFERASE"/>
    <property type="match status" value="1"/>
</dbReference>
<comment type="caution">
    <text evidence="2">The sequence shown here is derived from an EMBL/GenBank/DDBJ whole genome shotgun (WGS) entry which is preliminary data.</text>
</comment>
<proteinExistence type="predicted"/>
<dbReference type="RefSeq" id="WP_094335196.1">
    <property type="nucleotide sequence ID" value="NZ_NFIE01000006.1"/>
</dbReference>
<dbReference type="OrthoDB" id="9802649at2"/>
<name>A0A1Y3XU12_9ACTN</name>
<accession>A0A1Y3XU12</accession>
<dbReference type="Pfam" id="PF00535">
    <property type="entry name" value="Glycos_transf_2"/>
    <property type="match status" value="1"/>
</dbReference>
<evidence type="ECO:0000259" key="1">
    <source>
        <dbReference type="Pfam" id="PF00535"/>
    </source>
</evidence>
<dbReference type="InterPro" id="IPR001173">
    <property type="entry name" value="Glyco_trans_2-like"/>
</dbReference>
<sequence length="307" mass="35381">MSKPSIAILISTYNPNPVFFKQQMDSLYKQTYPCTIFVRDDGSNDEESIRAIKTVEKDGKVIVRWCNNIGYGASFLTLLSEVEGFNYYAFCDQDDIWLPDKIERSVAALSGAAGSCIEPTLYFSHYDFYDRNMNFTGHSTFEGKDTPLSFRNALVDVNILGTTMVFNEKLRKLMIRCDANLPVSHDWWAYLISSGCGNIIEDRQVTVQYRRHGDNSSGVGNSRLQKFVFRIKEFIFNDNLSKVRKQIICFAEHYSSELNSDDQKILNLFMPGQRVIKSLRKAMFPKKWRITVPEDLQCRIIFLLGRL</sequence>
<evidence type="ECO:0000313" key="3">
    <source>
        <dbReference type="Proteomes" id="UP000195781"/>
    </source>
</evidence>
<dbReference type="Proteomes" id="UP000195781">
    <property type="component" value="Unassembled WGS sequence"/>
</dbReference>